<feature type="chain" id="PRO_5004026900" description="PEP-CTERM protein-sorting domain-containing protein" evidence="2">
    <location>
        <begin position="24"/>
        <end position="214"/>
    </location>
</feature>
<evidence type="ECO:0000256" key="2">
    <source>
        <dbReference type="SAM" id="SignalP"/>
    </source>
</evidence>
<evidence type="ECO:0000313" key="4">
    <source>
        <dbReference type="Proteomes" id="UP000011717"/>
    </source>
</evidence>
<proteinExistence type="predicted"/>
<organism evidence="3 4">
    <name type="scientific">Pacificimonas flava</name>
    <dbReference type="NCBI Taxonomy" id="1234595"/>
    <lineage>
        <taxon>Bacteria</taxon>
        <taxon>Pseudomonadati</taxon>
        <taxon>Pseudomonadota</taxon>
        <taxon>Alphaproteobacteria</taxon>
        <taxon>Sphingomonadales</taxon>
        <taxon>Sphingosinicellaceae</taxon>
        <taxon>Pacificimonas</taxon>
    </lineage>
</organism>
<dbReference type="Proteomes" id="UP000011717">
    <property type="component" value="Unassembled WGS sequence"/>
</dbReference>
<keyword evidence="4" id="KW-1185">Reference proteome</keyword>
<accession>M2U1L1</accession>
<protein>
    <recommendedName>
        <fullName evidence="5">PEP-CTERM protein-sorting domain-containing protein</fullName>
    </recommendedName>
</protein>
<reference evidence="3 4" key="1">
    <citation type="journal article" date="2013" name="Genome Announc.">
        <title>Draft Genome Sequence of Strain JLT2015T, Belonging to the Family Sphingomonadaceae of the Alphaproteobacteria.</title>
        <authorList>
            <person name="Tang K."/>
            <person name="Liu K."/>
            <person name="Li S."/>
            <person name="Jiao N."/>
        </authorList>
    </citation>
    <scope>NUCLEOTIDE SEQUENCE [LARGE SCALE GENOMIC DNA]</scope>
    <source>
        <strain evidence="3 4">JLT2015</strain>
    </source>
</reference>
<evidence type="ECO:0000256" key="1">
    <source>
        <dbReference type="SAM" id="Phobius"/>
    </source>
</evidence>
<keyword evidence="2" id="KW-0732">Signal</keyword>
<comment type="caution">
    <text evidence="3">The sequence shown here is derived from an EMBL/GenBank/DDBJ whole genome shotgun (WGS) entry which is preliminary data.</text>
</comment>
<dbReference type="RefSeq" id="WP_008603885.1">
    <property type="nucleotide sequence ID" value="NZ_AMRV01000018.1"/>
</dbReference>
<feature type="transmembrane region" description="Helical" evidence="1">
    <location>
        <begin position="183"/>
        <end position="202"/>
    </location>
</feature>
<evidence type="ECO:0000313" key="3">
    <source>
        <dbReference type="EMBL" id="EMD81718.1"/>
    </source>
</evidence>
<dbReference type="AlphaFoldDB" id="M2U1L1"/>
<keyword evidence="1" id="KW-0472">Membrane</keyword>
<evidence type="ECO:0008006" key="5">
    <source>
        <dbReference type="Google" id="ProtNLM"/>
    </source>
</evidence>
<sequence>MKSTSLITAILTMAIPAAAGASALPFQIDMTGGQSITGVMDFQTSDFAYDCDGSYTGDPSGFCYGGEEWTDRDTQIEFSGGTFDMAIDGTVSQTFFSAYSGMADMTLSYNEDGDLSDCAWTAECESLLLSFEAYAPKLGETRQLTFSIFQRTAELFAEGFDPLRGFFDIRFDAAAASPLEAPVPAPAGFGLLGLGIVAAGILHQRRRRMIVKNA</sequence>
<keyword evidence="1" id="KW-0812">Transmembrane</keyword>
<name>M2U1L1_9SPHN</name>
<feature type="signal peptide" evidence="2">
    <location>
        <begin position="1"/>
        <end position="23"/>
    </location>
</feature>
<gene>
    <name evidence="3" type="ORF">C725_2921</name>
</gene>
<dbReference type="EMBL" id="AMRV01000018">
    <property type="protein sequence ID" value="EMD81718.1"/>
    <property type="molecule type" value="Genomic_DNA"/>
</dbReference>
<keyword evidence="1" id="KW-1133">Transmembrane helix</keyword>